<name>J3MTM9_ORYBR</name>
<evidence type="ECO:0000313" key="3">
    <source>
        <dbReference type="Proteomes" id="UP000006038"/>
    </source>
</evidence>
<keyword evidence="3" id="KW-1185">Reference proteome</keyword>
<dbReference type="Proteomes" id="UP000006038">
    <property type="component" value="Chromosome 8"/>
</dbReference>
<keyword evidence="1" id="KW-0472">Membrane</keyword>
<accession>J3MTM9</accession>
<evidence type="ECO:0000256" key="1">
    <source>
        <dbReference type="SAM" id="Phobius"/>
    </source>
</evidence>
<dbReference type="HOGENOM" id="CLU_3002674_0_0_1"/>
<dbReference type="EnsemblPlants" id="OB08G24600.1">
    <property type="protein sequence ID" value="OB08G24600.1"/>
    <property type="gene ID" value="OB08G24600"/>
</dbReference>
<organism evidence="2">
    <name type="scientific">Oryza brachyantha</name>
    <name type="common">malo sina</name>
    <dbReference type="NCBI Taxonomy" id="4533"/>
    <lineage>
        <taxon>Eukaryota</taxon>
        <taxon>Viridiplantae</taxon>
        <taxon>Streptophyta</taxon>
        <taxon>Embryophyta</taxon>
        <taxon>Tracheophyta</taxon>
        <taxon>Spermatophyta</taxon>
        <taxon>Magnoliopsida</taxon>
        <taxon>Liliopsida</taxon>
        <taxon>Poales</taxon>
        <taxon>Poaceae</taxon>
        <taxon>BOP clade</taxon>
        <taxon>Oryzoideae</taxon>
        <taxon>Oryzeae</taxon>
        <taxon>Oryzinae</taxon>
        <taxon>Oryza</taxon>
    </lineage>
</organism>
<reference evidence="2" key="2">
    <citation type="submission" date="2013-04" db="UniProtKB">
        <authorList>
            <consortium name="EnsemblPlants"/>
        </authorList>
    </citation>
    <scope>IDENTIFICATION</scope>
</reference>
<keyword evidence="1" id="KW-0812">Transmembrane</keyword>
<reference evidence="2" key="1">
    <citation type="journal article" date="2013" name="Nat. Commun.">
        <title>Whole-genome sequencing of Oryza brachyantha reveals mechanisms underlying Oryza genome evolution.</title>
        <authorList>
            <person name="Chen J."/>
            <person name="Huang Q."/>
            <person name="Gao D."/>
            <person name="Wang J."/>
            <person name="Lang Y."/>
            <person name="Liu T."/>
            <person name="Li B."/>
            <person name="Bai Z."/>
            <person name="Luis Goicoechea J."/>
            <person name="Liang C."/>
            <person name="Chen C."/>
            <person name="Zhang W."/>
            <person name="Sun S."/>
            <person name="Liao Y."/>
            <person name="Zhang X."/>
            <person name="Yang L."/>
            <person name="Song C."/>
            <person name="Wang M."/>
            <person name="Shi J."/>
            <person name="Liu G."/>
            <person name="Liu J."/>
            <person name="Zhou H."/>
            <person name="Zhou W."/>
            <person name="Yu Q."/>
            <person name="An N."/>
            <person name="Chen Y."/>
            <person name="Cai Q."/>
            <person name="Wang B."/>
            <person name="Liu B."/>
            <person name="Min J."/>
            <person name="Huang Y."/>
            <person name="Wu H."/>
            <person name="Li Z."/>
            <person name="Zhang Y."/>
            <person name="Yin Y."/>
            <person name="Song W."/>
            <person name="Jiang J."/>
            <person name="Jackson S.A."/>
            <person name="Wing R.A."/>
            <person name="Wang J."/>
            <person name="Chen M."/>
        </authorList>
    </citation>
    <scope>NUCLEOTIDE SEQUENCE [LARGE SCALE GENOMIC DNA]</scope>
    <source>
        <strain evidence="2">cv. IRGC 101232</strain>
    </source>
</reference>
<protein>
    <submittedName>
        <fullName evidence="2">Uncharacterized protein</fullName>
    </submittedName>
</protein>
<keyword evidence="1" id="KW-1133">Transmembrane helix</keyword>
<evidence type="ECO:0000313" key="2">
    <source>
        <dbReference type="EnsemblPlants" id="OB08G24600.1"/>
    </source>
</evidence>
<dbReference type="Gramene" id="OB08G24600.1">
    <property type="protein sequence ID" value="OB08G24600.1"/>
    <property type="gene ID" value="OB08G24600"/>
</dbReference>
<feature type="transmembrane region" description="Helical" evidence="1">
    <location>
        <begin position="7"/>
        <end position="34"/>
    </location>
</feature>
<proteinExistence type="predicted"/>
<sequence length="57" mass="6652">MVKRVCGYIVFVLIVVTISLSQISHFSILIFPFWQANIFLCFIPRKEILCVLRLLLP</sequence>
<dbReference type="AlphaFoldDB" id="J3MTM9"/>